<dbReference type="AlphaFoldDB" id="A0A9N9BM56"/>
<reference evidence="1" key="1">
    <citation type="submission" date="2021-06" db="EMBL/GenBank/DDBJ databases">
        <authorList>
            <person name="Kallberg Y."/>
            <person name="Tangrot J."/>
            <person name="Rosling A."/>
        </authorList>
    </citation>
    <scope>NUCLEOTIDE SEQUENCE</scope>
    <source>
        <strain evidence="1">AZ414A</strain>
    </source>
</reference>
<feature type="non-terminal residue" evidence="1">
    <location>
        <position position="47"/>
    </location>
</feature>
<evidence type="ECO:0000313" key="2">
    <source>
        <dbReference type="Proteomes" id="UP000789706"/>
    </source>
</evidence>
<comment type="caution">
    <text evidence="1">The sequence shown here is derived from an EMBL/GenBank/DDBJ whole genome shotgun (WGS) entry which is preliminary data.</text>
</comment>
<dbReference type="EMBL" id="CAJVPK010001063">
    <property type="protein sequence ID" value="CAG8568503.1"/>
    <property type="molecule type" value="Genomic_DNA"/>
</dbReference>
<evidence type="ECO:0000313" key="1">
    <source>
        <dbReference type="EMBL" id="CAG8568503.1"/>
    </source>
</evidence>
<sequence length="47" mass="5487">MTTKKIVIQGLLHKERPRILTDSLTRTTNKQVEILTDPEEIKQEVKN</sequence>
<proteinExistence type="predicted"/>
<protein>
    <submittedName>
        <fullName evidence="1">11662_t:CDS:1</fullName>
    </submittedName>
</protein>
<organism evidence="1 2">
    <name type="scientific">Diversispora eburnea</name>
    <dbReference type="NCBI Taxonomy" id="1213867"/>
    <lineage>
        <taxon>Eukaryota</taxon>
        <taxon>Fungi</taxon>
        <taxon>Fungi incertae sedis</taxon>
        <taxon>Mucoromycota</taxon>
        <taxon>Glomeromycotina</taxon>
        <taxon>Glomeromycetes</taxon>
        <taxon>Diversisporales</taxon>
        <taxon>Diversisporaceae</taxon>
        <taxon>Diversispora</taxon>
    </lineage>
</organism>
<accession>A0A9N9BM56</accession>
<gene>
    <name evidence="1" type="ORF">DEBURN_LOCUS7956</name>
</gene>
<keyword evidence="2" id="KW-1185">Reference proteome</keyword>
<dbReference type="Proteomes" id="UP000789706">
    <property type="component" value="Unassembled WGS sequence"/>
</dbReference>
<name>A0A9N9BM56_9GLOM</name>